<reference evidence="4" key="1">
    <citation type="journal article" date="2019" name="Int. J. Syst. Evol. Microbiol.">
        <title>The Global Catalogue of Microorganisms (GCM) 10K type strain sequencing project: providing services to taxonomists for standard genome sequencing and annotation.</title>
        <authorList>
            <consortium name="The Broad Institute Genomics Platform"/>
            <consortium name="The Broad Institute Genome Sequencing Center for Infectious Disease"/>
            <person name="Wu L."/>
            <person name="Ma J."/>
        </authorList>
    </citation>
    <scope>NUCLEOTIDE SEQUENCE [LARGE SCALE GENOMIC DNA]</scope>
    <source>
        <strain evidence="4">CGMCC 1.15480</strain>
    </source>
</reference>
<feature type="domain" description="Alpha/beta hydrolase fold-3" evidence="2">
    <location>
        <begin position="74"/>
        <end position="281"/>
    </location>
</feature>
<keyword evidence="1" id="KW-0378">Hydrolase</keyword>
<keyword evidence="4" id="KW-1185">Reference proteome</keyword>
<dbReference type="Pfam" id="PF07859">
    <property type="entry name" value="Abhydrolase_3"/>
    <property type="match status" value="1"/>
</dbReference>
<gene>
    <name evidence="3" type="ORF">GCM10011512_09010</name>
</gene>
<comment type="caution">
    <text evidence="3">The sequence shown here is derived from an EMBL/GenBank/DDBJ whole genome shotgun (WGS) entry which is preliminary data.</text>
</comment>
<dbReference type="PANTHER" id="PTHR48081">
    <property type="entry name" value="AB HYDROLASE SUPERFAMILY PROTEIN C4A8.06C"/>
    <property type="match status" value="1"/>
</dbReference>
<dbReference type="RefSeq" id="WP_188666802.1">
    <property type="nucleotide sequence ID" value="NZ_BMJI01000003.1"/>
</dbReference>
<evidence type="ECO:0000313" key="3">
    <source>
        <dbReference type="EMBL" id="GGC84380.1"/>
    </source>
</evidence>
<accession>A0ABQ1NSK7</accession>
<protein>
    <submittedName>
        <fullName evidence="3">Carboxylesterase</fullName>
    </submittedName>
</protein>
<organism evidence="3 4">
    <name type="scientific">Tersicoccus solisilvae</name>
    <dbReference type="NCBI Taxonomy" id="1882339"/>
    <lineage>
        <taxon>Bacteria</taxon>
        <taxon>Bacillati</taxon>
        <taxon>Actinomycetota</taxon>
        <taxon>Actinomycetes</taxon>
        <taxon>Micrococcales</taxon>
        <taxon>Micrococcaceae</taxon>
        <taxon>Tersicoccus</taxon>
    </lineage>
</organism>
<dbReference type="Proteomes" id="UP000597761">
    <property type="component" value="Unassembled WGS sequence"/>
</dbReference>
<dbReference type="SUPFAM" id="SSF53474">
    <property type="entry name" value="alpha/beta-Hydrolases"/>
    <property type="match status" value="1"/>
</dbReference>
<dbReference type="InterPro" id="IPR029058">
    <property type="entry name" value="AB_hydrolase_fold"/>
</dbReference>
<dbReference type="PANTHER" id="PTHR48081:SF8">
    <property type="entry name" value="ALPHA_BETA HYDROLASE FOLD-3 DOMAIN-CONTAINING PROTEIN-RELATED"/>
    <property type="match status" value="1"/>
</dbReference>
<evidence type="ECO:0000256" key="1">
    <source>
        <dbReference type="ARBA" id="ARBA00022801"/>
    </source>
</evidence>
<sequence>MSILSRPPVASAVARLMQAGTMAAGHRLTARMRARLPEFTATTEELVIPTSVGIARTTVYRPLAPVSATPPVHVNLHGGGFVMATTELDDPLCRALAAQTGAVVLNVDYVVAPRHRFPVATYQMHEVLRWVVAHGTEHGWDGSRLTVGGQSAGGSLAAGASRLAFEQADPAIALQVLHYPALDLSIDPQQKHSPLAKPLLRPWMREVFDTAYVPPPADRTDRLVSPAGAADTVDLTGIAPAVVIAAEYDILHDEAKRYADRLASVGALVEYREIAGADHGYDGFDDELARTSYALIAEHLRRAVGTA</sequence>
<dbReference type="InterPro" id="IPR013094">
    <property type="entry name" value="AB_hydrolase_3"/>
</dbReference>
<dbReference type="EMBL" id="BMJI01000003">
    <property type="protein sequence ID" value="GGC84380.1"/>
    <property type="molecule type" value="Genomic_DNA"/>
</dbReference>
<proteinExistence type="predicted"/>
<dbReference type="InterPro" id="IPR050300">
    <property type="entry name" value="GDXG_lipolytic_enzyme"/>
</dbReference>
<name>A0ABQ1NSK7_9MICC</name>
<evidence type="ECO:0000259" key="2">
    <source>
        <dbReference type="Pfam" id="PF07859"/>
    </source>
</evidence>
<evidence type="ECO:0000313" key="4">
    <source>
        <dbReference type="Proteomes" id="UP000597761"/>
    </source>
</evidence>
<dbReference type="Gene3D" id="3.40.50.1820">
    <property type="entry name" value="alpha/beta hydrolase"/>
    <property type="match status" value="1"/>
</dbReference>